<dbReference type="EMBL" id="BTSX01000004">
    <property type="protein sequence ID" value="GMS93971.1"/>
    <property type="molecule type" value="Genomic_DNA"/>
</dbReference>
<reference evidence="2" key="1">
    <citation type="submission" date="2023-10" db="EMBL/GenBank/DDBJ databases">
        <title>Genome assembly of Pristionchus species.</title>
        <authorList>
            <person name="Yoshida K."/>
            <person name="Sommer R.J."/>
        </authorList>
    </citation>
    <scope>NUCLEOTIDE SEQUENCE</scope>
    <source>
        <strain evidence="2">RS0144</strain>
    </source>
</reference>
<keyword evidence="1" id="KW-1133">Transmembrane helix</keyword>
<evidence type="ECO:0000313" key="3">
    <source>
        <dbReference type="Proteomes" id="UP001432027"/>
    </source>
</evidence>
<sequence>GVDFYILTWYIPIWITSTCFELGISLERGPETIEATLGTIFSNLLDIGTFSTNVIVLFFARRKNTGEHKQLNERYQVLFLQTSFQIRETYLVARAMMPVYCASTALKVIIMVITWMYVTAILPHTVNQVLYISVSHSD</sequence>
<feature type="non-terminal residue" evidence="2">
    <location>
        <position position="1"/>
    </location>
</feature>
<feature type="non-terminal residue" evidence="2">
    <location>
        <position position="138"/>
    </location>
</feature>
<keyword evidence="1" id="KW-0472">Membrane</keyword>
<comment type="caution">
    <text evidence="2">The sequence shown here is derived from an EMBL/GenBank/DDBJ whole genome shotgun (WGS) entry which is preliminary data.</text>
</comment>
<feature type="transmembrane region" description="Helical" evidence="1">
    <location>
        <begin position="40"/>
        <end position="60"/>
    </location>
</feature>
<keyword evidence="3" id="KW-1185">Reference proteome</keyword>
<feature type="transmembrane region" description="Helical" evidence="1">
    <location>
        <begin position="97"/>
        <end position="118"/>
    </location>
</feature>
<evidence type="ECO:0000313" key="2">
    <source>
        <dbReference type="EMBL" id="GMS93971.1"/>
    </source>
</evidence>
<protein>
    <recommendedName>
        <fullName evidence="4">G protein-coupled receptor</fullName>
    </recommendedName>
</protein>
<organism evidence="2 3">
    <name type="scientific">Pristionchus entomophagus</name>
    <dbReference type="NCBI Taxonomy" id="358040"/>
    <lineage>
        <taxon>Eukaryota</taxon>
        <taxon>Metazoa</taxon>
        <taxon>Ecdysozoa</taxon>
        <taxon>Nematoda</taxon>
        <taxon>Chromadorea</taxon>
        <taxon>Rhabditida</taxon>
        <taxon>Rhabditina</taxon>
        <taxon>Diplogasteromorpha</taxon>
        <taxon>Diplogasteroidea</taxon>
        <taxon>Neodiplogasteridae</taxon>
        <taxon>Pristionchus</taxon>
    </lineage>
</organism>
<evidence type="ECO:0000256" key="1">
    <source>
        <dbReference type="SAM" id="Phobius"/>
    </source>
</evidence>
<gene>
    <name evidence="2" type="ORF">PENTCL1PPCAC_16146</name>
</gene>
<dbReference type="AlphaFoldDB" id="A0AAV5TI15"/>
<accession>A0AAV5TI15</accession>
<keyword evidence="1" id="KW-0812">Transmembrane</keyword>
<name>A0AAV5TI15_9BILA</name>
<evidence type="ECO:0008006" key="4">
    <source>
        <dbReference type="Google" id="ProtNLM"/>
    </source>
</evidence>
<proteinExistence type="predicted"/>
<dbReference type="Proteomes" id="UP001432027">
    <property type="component" value="Unassembled WGS sequence"/>
</dbReference>